<name>A0ABP5ATV4_9ACTN</name>
<keyword evidence="3" id="KW-0201">Cytochrome c-type biogenesis</keyword>
<evidence type="ECO:0000313" key="10">
    <source>
        <dbReference type="Proteomes" id="UP001501612"/>
    </source>
</evidence>
<proteinExistence type="predicted"/>
<dbReference type="RefSeq" id="WP_344007655.1">
    <property type="nucleotide sequence ID" value="NZ_BAAAMY010000005.1"/>
</dbReference>
<dbReference type="InterPro" id="IPR023494">
    <property type="entry name" value="Cyt_c_bgen_Ccs1/CcsB/ResB"/>
</dbReference>
<accession>A0ABP5ATV4</accession>
<evidence type="ECO:0000313" key="9">
    <source>
        <dbReference type="EMBL" id="GAA1922434.1"/>
    </source>
</evidence>
<keyword evidence="2 7" id="KW-0812">Transmembrane</keyword>
<dbReference type="Proteomes" id="UP001501612">
    <property type="component" value="Unassembled WGS sequence"/>
</dbReference>
<keyword evidence="5 7" id="KW-0472">Membrane</keyword>
<evidence type="ECO:0000256" key="1">
    <source>
        <dbReference type="ARBA" id="ARBA00004141"/>
    </source>
</evidence>
<sequence>MSDTRQRPGDVRPEGHVSGSPAERGSVGGPGGSGDRRPGDLTARESLRWLWRQVTSMRTALVLLLLLAVAAVPGSVVPQADVDALEVSRWQEAHPTLTPIYERLGLFSVYDSVWFSAIYILLMISLVGCILPRTAVYLRGLRARPARAPRHLTRLPDSTSYTTTAEPAEVLEAARAVLRKRRFRVDVGDDAVASERGYLREAGNLLFHVSVVVVLVGVALGGLFGYQGGVIVLVGGGFSNNLTQYDDFVPGDLYDPADMEPFSFDVTDFDISWLTDGPRAGMAQQFVSHLDYREAPGEETQTYDLRVNHPLTIGDTDVFLIGHGYAPVITIRDGNGDVVRSGPVVFLPSDPSFRSFGVVKSPDARPEQIALEGEFYPTYAFTPEQGPFSAFGDAVNPAIVMQAYVGDVGLDDGSPQSTYVLDKEDLELLENPDGSLFRIQLSPGQEVELPDGAGTVSFDGVQRWNRIQISQTPGKMIALAGVVLALIGLLGSLFIRPRRVWVRARAGRGTGGGTLVEVAALDRSGGHEVGEELERVVAALRDSGAPPAPDERAADEHTDEHTDQQHPDEHPKESS</sequence>
<evidence type="ECO:0000256" key="6">
    <source>
        <dbReference type="SAM" id="MobiDB-lite"/>
    </source>
</evidence>
<evidence type="ECO:0000256" key="5">
    <source>
        <dbReference type="ARBA" id="ARBA00023136"/>
    </source>
</evidence>
<evidence type="ECO:0000256" key="3">
    <source>
        <dbReference type="ARBA" id="ARBA00022748"/>
    </source>
</evidence>
<reference evidence="10" key="1">
    <citation type="journal article" date="2019" name="Int. J. Syst. Evol. Microbiol.">
        <title>The Global Catalogue of Microorganisms (GCM) 10K type strain sequencing project: providing services to taxonomists for standard genome sequencing and annotation.</title>
        <authorList>
            <consortium name="The Broad Institute Genomics Platform"/>
            <consortium name="The Broad Institute Genome Sequencing Center for Infectious Disease"/>
            <person name="Wu L."/>
            <person name="Ma J."/>
        </authorList>
    </citation>
    <scope>NUCLEOTIDE SEQUENCE [LARGE SCALE GENOMIC DNA]</scope>
    <source>
        <strain evidence="10">JCM 14046</strain>
    </source>
</reference>
<feature type="transmembrane region" description="Helical" evidence="7">
    <location>
        <begin position="60"/>
        <end position="80"/>
    </location>
</feature>
<gene>
    <name evidence="9" type="ORF">GCM10009737_24920</name>
</gene>
<evidence type="ECO:0000256" key="2">
    <source>
        <dbReference type="ARBA" id="ARBA00022692"/>
    </source>
</evidence>
<dbReference type="PANTHER" id="PTHR31566">
    <property type="entry name" value="CYTOCHROME C BIOGENESIS PROTEIN CCS1, CHLOROPLASTIC"/>
    <property type="match status" value="1"/>
</dbReference>
<evidence type="ECO:0000256" key="7">
    <source>
        <dbReference type="SAM" id="Phobius"/>
    </source>
</evidence>
<feature type="transmembrane region" description="Helical" evidence="7">
    <location>
        <begin position="205"/>
        <end position="226"/>
    </location>
</feature>
<feature type="transmembrane region" description="Helical" evidence="7">
    <location>
        <begin position="113"/>
        <end position="138"/>
    </location>
</feature>
<feature type="domain" description="ResB-like" evidence="8">
    <location>
        <begin position="57"/>
        <end position="534"/>
    </location>
</feature>
<organism evidence="9 10">
    <name type="scientific">Nocardioides lentus</name>
    <dbReference type="NCBI Taxonomy" id="338077"/>
    <lineage>
        <taxon>Bacteria</taxon>
        <taxon>Bacillati</taxon>
        <taxon>Actinomycetota</taxon>
        <taxon>Actinomycetes</taxon>
        <taxon>Propionibacteriales</taxon>
        <taxon>Nocardioidaceae</taxon>
        <taxon>Nocardioides</taxon>
    </lineage>
</organism>
<keyword evidence="4 7" id="KW-1133">Transmembrane helix</keyword>
<dbReference type="InterPro" id="IPR007816">
    <property type="entry name" value="ResB-like_domain"/>
</dbReference>
<feature type="compositionally biased region" description="Basic and acidic residues" evidence="6">
    <location>
        <begin position="1"/>
        <end position="15"/>
    </location>
</feature>
<dbReference type="EMBL" id="BAAAMY010000005">
    <property type="protein sequence ID" value="GAA1922434.1"/>
    <property type="molecule type" value="Genomic_DNA"/>
</dbReference>
<feature type="compositionally biased region" description="Basic and acidic residues" evidence="6">
    <location>
        <begin position="549"/>
        <end position="575"/>
    </location>
</feature>
<comment type="caution">
    <text evidence="9">The sequence shown here is derived from an EMBL/GenBank/DDBJ whole genome shotgun (WGS) entry which is preliminary data.</text>
</comment>
<comment type="subcellular location">
    <subcellularLocation>
        <location evidence="1">Membrane</location>
        <topology evidence="1">Multi-pass membrane protein</topology>
    </subcellularLocation>
</comment>
<evidence type="ECO:0000256" key="4">
    <source>
        <dbReference type="ARBA" id="ARBA00022989"/>
    </source>
</evidence>
<dbReference type="Pfam" id="PF05140">
    <property type="entry name" value="ResB"/>
    <property type="match status" value="1"/>
</dbReference>
<feature type="transmembrane region" description="Helical" evidence="7">
    <location>
        <begin position="476"/>
        <end position="495"/>
    </location>
</feature>
<keyword evidence="10" id="KW-1185">Reference proteome</keyword>
<feature type="region of interest" description="Disordered" evidence="6">
    <location>
        <begin position="539"/>
        <end position="575"/>
    </location>
</feature>
<protein>
    <submittedName>
        <fullName evidence="9">Cytochrome c biogenesis protein ResB</fullName>
    </submittedName>
</protein>
<dbReference type="PANTHER" id="PTHR31566:SF0">
    <property type="entry name" value="CYTOCHROME C BIOGENESIS PROTEIN CCS1, CHLOROPLASTIC"/>
    <property type="match status" value="1"/>
</dbReference>
<evidence type="ECO:0000259" key="8">
    <source>
        <dbReference type="Pfam" id="PF05140"/>
    </source>
</evidence>
<feature type="region of interest" description="Disordered" evidence="6">
    <location>
        <begin position="1"/>
        <end position="39"/>
    </location>
</feature>